<feature type="chain" id="PRO_5044600616" evidence="1">
    <location>
        <begin position="20"/>
        <end position="144"/>
    </location>
</feature>
<gene>
    <name evidence="3" type="ORF">AZE34_06940</name>
    <name evidence="4" type="ORF">J7T32_005795</name>
</gene>
<dbReference type="RefSeq" id="WP_017175072.1">
    <property type="nucleotide sequence ID" value="NZ_CAXOIK010000003.1"/>
</dbReference>
<feature type="domain" description="Peptidase C51" evidence="2">
    <location>
        <begin position="21"/>
        <end position="144"/>
    </location>
</feature>
<name>A0A3S7GVI1_STAHO</name>
<sequence length="144" mass="17010">MKIKTFILRLILATTIIFTGTYTYQNVEHTHTSEAAGYNYYNKYQCTWWAYKRRVQLGKPVSNQWGNAKNWYYRAQRAGYRTGHKPKRYAIMQSSAGYYGHVAIVERVYSNGKILVSEYNYNRPLAYSTRYISASAARNYNYIY</sequence>
<dbReference type="AlphaFoldDB" id="A0A3S7GVI1"/>
<keyword evidence="1" id="KW-0732">Signal</keyword>
<dbReference type="EMBL" id="JAGHKT020000005">
    <property type="protein sequence ID" value="MCM5672282.1"/>
    <property type="molecule type" value="Genomic_DNA"/>
</dbReference>
<evidence type="ECO:0000259" key="2">
    <source>
        <dbReference type="PROSITE" id="PS50911"/>
    </source>
</evidence>
<dbReference type="InterPro" id="IPR038765">
    <property type="entry name" value="Papain-like_cys_pep_sf"/>
</dbReference>
<evidence type="ECO:0000313" key="5">
    <source>
        <dbReference type="Proteomes" id="UP000665944"/>
    </source>
</evidence>
<dbReference type="InterPro" id="IPR007921">
    <property type="entry name" value="CHAP_dom"/>
</dbReference>
<evidence type="ECO:0000313" key="4">
    <source>
        <dbReference type="EMBL" id="MCM5672282.1"/>
    </source>
</evidence>
<keyword evidence="5" id="KW-1185">Reference proteome</keyword>
<feature type="signal peptide" evidence="1">
    <location>
        <begin position="1"/>
        <end position="19"/>
    </location>
</feature>
<reference evidence="4 5" key="2">
    <citation type="submission" date="2022-06" db="EMBL/GenBank/DDBJ databases">
        <title>Staphylococcus hominis ShoR14 genome sequence.</title>
        <authorList>
            <person name="Yeo C.C."/>
            <person name="Chew C.H."/>
            <person name="Che Hamzah A.M."/>
            <person name="Al-Trad E.I."/>
        </authorList>
    </citation>
    <scope>NUCLEOTIDE SEQUENCE [LARGE SCALE GENOMIC DNA]</scope>
    <source>
        <strain evidence="4 5">ShoR14</strain>
    </source>
</reference>
<dbReference type="Proteomes" id="UP000665944">
    <property type="component" value="Unassembled WGS sequence"/>
</dbReference>
<dbReference type="PROSITE" id="PS50911">
    <property type="entry name" value="CHAP"/>
    <property type="match status" value="1"/>
</dbReference>
<organism evidence="3">
    <name type="scientific">Staphylococcus hominis</name>
    <dbReference type="NCBI Taxonomy" id="1290"/>
    <lineage>
        <taxon>Bacteria</taxon>
        <taxon>Bacillati</taxon>
        <taxon>Bacillota</taxon>
        <taxon>Bacilli</taxon>
        <taxon>Bacillales</taxon>
        <taxon>Staphylococcaceae</taxon>
        <taxon>Staphylococcus</taxon>
    </lineage>
</organism>
<dbReference type="Gene3D" id="3.90.1720.10">
    <property type="entry name" value="endopeptidase domain like (from Nostoc punctiforme)"/>
    <property type="match status" value="1"/>
</dbReference>
<dbReference type="SUPFAM" id="SSF54001">
    <property type="entry name" value="Cysteine proteinases"/>
    <property type="match status" value="1"/>
</dbReference>
<dbReference type="Pfam" id="PF05257">
    <property type="entry name" value="CHAP"/>
    <property type="match status" value="1"/>
</dbReference>
<protein>
    <submittedName>
        <fullName evidence="4">CHAP domain-containing protein</fullName>
    </submittedName>
    <submittedName>
        <fullName evidence="3">Peptidase M23</fullName>
    </submittedName>
</protein>
<accession>A0A3S7GVI1</accession>
<dbReference type="EMBL" id="CP014567">
    <property type="protein sequence ID" value="AVI06504.1"/>
    <property type="molecule type" value="Genomic_DNA"/>
</dbReference>
<proteinExistence type="predicted"/>
<evidence type="ECO:0000256" key="1">
    <source>
        <dbReference type="SAM" id="SignalP"/>
    </source>
</evidence>
<evidence type="ECO:0000313" key="3">
    <source>
        <dbReference type="EMBL" id="AVI06504.1"/>
    </source>
</evidence>
<reference evidence="3" key="1">
    <citation type="submission" date="2016-02" db="EMBL/GenBank/DDBJ databases">
        <title>Genomic sequence of a clinical Staphylococcus hominis isolate.</title>
        <authorList>
            <person name="McClure J.M."/>
            <person name="Zhang K."/>
        </authorList>
    </citation>
    <scope>NUCLEOTIDE SEQUENCE</scope>
    <source>
        <strain evidence="3">C34847</strain>
    </source>
</reference>